<sequence length="223" mass="25558">MSMISKRKQIELPGCGQEDLCLLFEAVAQNLFILCMEPVNSSCASCQRCPKDPLSKIRDQTRLMERKARDLSNSYVTHQGLHRTHIDTLCHEPVPGFPKGKIVTQPEMDMLQQLYRTMVYMNQSLQVIREHQQDLNEPDAVLLQELRHAHLAVRGLLSNIVCAFCVQGASPNPVTIPERPTVTKAFQQKIEGCKVLWNYARFMERLAKSLRENRKQDFGPVRL</sequence>
<dbReference type="InterPro" id="IPR001581">
    <property type="entry name" value="Leukemia_IF/oncostatin"/>
</dbReference>
<name>A0A151N4R0_ALLMI</name>
<dbReference type="AlphaFoldDB" id="A0A151N4R0"/>
<protein>
    <recommendedName>
        <fullName evidence="2">Leukemia inhibitory factor</fullName>
    </recommendedName>
</protein>
<proteinExistence type="predicted"/>
<comment type="caution">
    <text evidence="6">The sequence shown here is derived from an EMBL/GenBank/DDBJ whole genome shotgun (WGS) entry which is preliminary data.</text>
</comment>
<dbReference type="GO" id="GO:0005615">
    <property type="term" value="C:extracellular space"/>
    <property type="evidence" value="ECO:0007669"/>
    <property type="project" value="UniProtKB-KW"/>
</dbReference>
<organism evidence="6 7">
    <name type="scientific">Alligator mississippiensis</name>
    <name type="common">American alligator</name>
    <dbReference type="NCBI Taxonomy" id="8496"/>
    <lineage>
        <taxon>Eukaryota</taxon>
        <taxon>Metazoa</taxon>
        <taxon>Chordata</taxon>
        <taxon>Craniata</taxon>
        <taxon>Vertebrata</taxon>
        <taxon>Euteleostomi</taxon>
        <taxon>Archelosauria</taxon>
        <taxon>Archosauria</taxon>
        <taxon>Crocodylia</taxon>
        <taxon>Alligatoridae</taxon>
        <taxon>Alligatorinae</taxon>
        <taxon>Alligator</taxon>
    </lineage>
</organism>
<dbReference type="STRING" id="8496.A0A151N4R0"/>
<accession>A0A151N4R0</accession>
<dbReference type="GO" id="GO:0006955">
    <property type="term" value="P:immune response"/>
    <property type="evidence" value="ECO:0007669"/>
    <property type="project" value="InterPro"/>
</dbReference>
<dbReference type="GO" id="GO:0005125">
    <property type="term" value="F:cytokine activity"/>
    <property type="evidence" value="ECO:0007669"/>
    <property type="project" value="UniProtKB-KW"/>
</dbReference>
<dbReference type="InterPro" id="IPR009079">
    <property type="entry name" value="4_helix_cytokine-like_core"/>
</dbReference>
<dbReference type="SUPFAM" id="SSF47266">
    <property type="entry name" value="4-helical cytokines"/>
    <property type="match status" value="1"/>
</dbReference>
<comment type="function">
    <text evidence="5">LIF has the capacity to induce terminal differentiation in leukemic cells. Its activities include the induction of hematopoietic differentiation in normal and myeloid leukemia cells, the induction of neuronal cell differentiation, and the stimulation of acute-phase protein synthesis in hepatocytes.</text>
</comment>
<evidence type="ECO:0000256" key="4">
    <source>
        <dbReference type="ARBA" id="ARBA00022525"/>
    </source>
</evidence>
<evidence type="ECO:0000256" key="5">
    <source>
        <dbReference type="ARBA" id="ARBA00024822"/>
    </source>
</evidence>
<dbReference type="Gene3D" id="1.20.1250.10">
    <property type="match status" value="1"/>
</dbReference>
<dbReference type="GO" id="GO:0048861">
    <property type="term" value="P:leukemia inhibitory factor signaling pathway"/>
    <property type="evidence" value="ECO:0007669"/>
    <property type="project" value="TreeGrafter"/>
</dbReference>
<dbReference type="GO" id="GO:0045595">
    <property type="term" value="P:regulation of cell differentiation"/>
    <property type="evidence" value="ECO:0007669"/>
    <property type="project" value="TreeGrafter"/>
</dbReference>
<keyword evidence="7" id="KW-1185">Reference proteome</keyword>
<dbReference type="SMART" id="SM00080">
    <property type="entry name" value="LIF_OSM"/>
    <property type="match status" value="1"/>
</dbReference>
<reference evidence="6 7" key="1">
    <citation type="journal article" date="2012" name="Genome Biol.">
        <title>Sequencing three crocodilian genomes to illuminate the evolution of archosaurs and amniotes.</title>
        <authorList>
            <person name="St John J.A."/>
            <person name="Braun E.L."/>
            <person name="Isberg S.R."/>
            <person name="Miles L.G."/>
            <person name="Chong A.Y."/>
            <person name="Gongora J."/>
            <person name="Dalzell P."/>
            <person name="Moran C."/>
            <person name="Bed'hom B."/>
            <person name="Abzhanov A."/>
            <person name="Burgess S.C."/>
            <person name="Cooksey A.M."/>
            <person name="Castoe T.A."/>
            <person name="Crawford N.G."/>
            <person name="Densmore L.D."/>
            <person name="Drew J.C."/>
            <person name="Edwards S.V."/>
            <person name="Faircloth B.C."/>
            <person name="Fujita M.K."/>
            <person name="Greenwold M.J."/>
            <person name="Hoffmann F.G."/>
            <person name="Howard J.M."/>
            <person name="Iguchi T."/>
            <person name="Janes D.E."/>
            <person name="Khan S.Y."/>
            <person name="Kohno S."/>
            <person name="de Koning A.J."/>
            <person name="Lance S.L."/>
            <person name="McCarthy F.M."/>
            <person name="McCormack J.E."/>
            <person name="Merchant M.E."/>
            <person name="Peterson D.G."/>
            <person name="Pollock D.D."/>
            <person name="Pourmand N."/>
            <person name="Raney B.J."/>
            <person name="Roessler K.A."/>
            <person name="Sanford J.R."/>
            <person name="Sawyer R.H."/>
            <person name="Schmidt C.J."/>
            <person name="Triplett E.W."/>
            <person name="Tuberville T.D."/>
            <person name="Venegas-Anaya M."/>
            <person name="Howard J.T."/>
            <person name="Jarvis E.D."/>
            <person name="Guillette L.J.Jr."/>
            <person name="Glenn T.C."/>
            <person name="Green R.E."/>
            <person name="Ray D.A."/>
        </authorList>
    </citation>
    <scope>NUCLEOTIDE SEQUENCE [LARGE SCALE GENOMIC DNA]</scope>
    <source>
        <strain evidence="6">KSC_2009_1</strain>
    </source>
</reference>
<dbReference type="EMBL" id="AKHW03004053">
    <property type="protein sequence ID" value="KYO31814.1"/>
    <property type="molecule type" value="Genomic_DNA"/>
</dbReference>
<evidence type="ECO:0000313" key="7">
    <source>
        <dbReference type="Proteomes" id="UP000050525"/>
    </source>
</evidence>
<dbReference type="Proteomes" id="UP000050525">
    <property type="component" value="Unassembled WGS sequence"/>
</dbReference>
<evidence type="ECO:0000256" key="3">
    <source>
        <dbReference type="ARBA" id="ARBA00022514"/>
    </source>
</evidence>
<keyword evidence="3" id="KW-0202">Cytokine</keyword>
<keyword evidence="4" id="KW-0964">Secreted</keyword>
<dbReference type="GO" id="GO:0008284">
    <property type="term" value="P:positive regulation of cell population proliferation"/>
    <property type="evidence" value="ECO:0007669"/>
    <property type="project" value="TreeGrafter"/>
</dbReference>
<dbReference type="PANTHER" id="PTHR10633:SF0">
    <property type="entry name" value="LEUKEMIA INHIBITORY FACTOR"/>
    <property type="match status" value="1"/>
</dbReference>
<comment type="subcellular location">
    <subcellularLocation>
        <location evidence="1">Secreted</location>
    </subcellularLocation>
</comment>
<evidence type="ECO:0000256" key="2">
    <source>
        <dbReference type="ARBA" id="ARBA00016836"/>
    </source>
</evidence>
<dbReference type="Pfam" id="PF01291">
    <property type="entry name" value="LIF_OSM"/>
    <property type="match status" value="1"/>
</dbReference>
<evidence type="ECO:0000313" key="6">
    <source>
        <dbReference type="EMBL" id="KYO31814.1"/>
    </source>
</evidence>
<dbReference type="GO" id="GO:0008083">
    <property type="term" value="F:growth factor activity"/>
    <property type="evidence" value="ECO:0007669"/>
    <property type="project" value="TreeGrafter"/>
</dbReference>
<gene>
    <name evidence="6" type="ORF">Y1Q_0022877</name>
</gene>
<dbReference type="PANTHER" id="PTHR10633">
    <property type="entry name" value="LEUKEMIA INHIBITORY FACTOR"/>
    <property type="match status" value="1"/>
</dbReference>
<evidence type="ECO:0000256" key="1">
    <source>
        <dbReference type="ARBA" id="ARBA00004613"/>
    </source>
</evidence>
<dbReference type="InterPro" id="IPR003624">
    <property type="entry name" value="Leukemia_IF"/>
</dbReference>
<dbReference type="PRINTS" id="PR01883">
    <property type="entry name" value="LEUKAEMIAIF"/>
</dbReference>
<dbReference type="GO" id="GO:0005146">
    <property type="term" value="F:leukemia inhibitory factor receptor binding"/>
    <property type="evidence" value="ECO:0007669"/>
    <property type="project" value="InterPro"/>
</dbReference>